<proteinExistence type="predicted"/>
<dbReference type="Pfam" id="PF13730">
    <property type="entry name" value="HTH_36"/>
    <property type="match status" value="1"/>
</dbReference>
<dbReference type="AlphaFoldDB" id="A0AA47I6A0"/>
<reference evidence="1" key="1">
    <citation type="submission" date="2021-11" db="EMBL/GenBank/DDBJ databases">
        <title>Clostridia strains as spoilage organisms.</title>
        <authorList>
            <person name="Wambui J."/>
            <person name="Stevens M.J.A."/>
            <person name="Stephan R."/>
        </authorList>
    </citation>
    <scope>NUCLEOTIDE SEQUENCE</scope>
    <source>
        <strain evidence="1">CF009</strain>
    </source>
</reference>
<evidence type="ECO:0000313" key="2">
    <source>
        <dbReference type="Proteomes" id="UP001164733"/>
    </source>
</evidence>
<dbReference type="Proteomes" id="UP001164733">
    <property type="component" value="Chromosome"/>
</dbReference>
<accession>A0AA47I6A0</accession>
<name>A0AA47I6A0_9CLOT</name>
<evidence type="ECO:0000313" key="1">
    <source>
        <dbReference type="EMBL" id="WAG61297.1"/>
    </source>
</evidence>
<organism evidence="1 2">
    <name type="scientific">Clostridium estertheticum</name>
    <dbReference type="NCBI Taxonomy" id="238834"/>
    <lineage>
        <taxon>Bacteria</taxon>
        <taxon>Bacillati</taxon>
        <taxon>Bacillota</taxon>
        <taxon>Clostridia</taxon>
        <taxon>Eubacteriales</taxon>
        <taxon>Clostridiaceae</taxon>
        <taxon>Clostridium</taxon>
    </lineage>
</organism>
<sequence>MTNYTIIDNNLIIDTDLPDSAYRLYNLMLSMAYGEKDTCYPSIKYLAEKLNKSVKTIGRNLKILKEKGLIISKRRGSISNLYTLVKKTMQVKTEKLVNKLKSKFTKPKYAKKRSAFNDYEQREYDFDELEKKLLGWD</sequence>
<gene>
    <name evidence="1" type="ORF">LL038_03320</name>
</gene>
<dbReference type="EMBL" id="CP086239">
    <property type="protein sequence ID" value="WAG61297.1"/>
    <property type="molecule type" value="Genomic_DNA"/>
</dbReference>
<dbReference type="RefSeq" id="WP_216122516.1">
    <property type="nucleotide sequence ID" value="NZ_CP086239.1"/>
</dbReference>
<protein>
    <submittedName>
        <fullName evidence="1">Helix-turn-helix domain-containing protein</fullName>
    </submittedName>
</protein>